<dbReference type="Gene3D" id="1.10.620.20">
    <property type="entry name" value="Ribonucleotide Reductase, subunit A"/>
    <property type="match status" value="1"/>
</dbReference>
<protein>
    <submittedName>
        <fullName evidence="2">Unannotated protein</fullName>
    </submittedName>
</protein>
<dbReference type="InterPro" id="IPR012348">
    <property type="entry name" value="RNR-like"/>
</dbReference>
<accession>A0A6J6UU75</accession>
<proteinExistence type="predicted"/>
<dbReference type="InterPro" id="IPR007029">
    <property type="entry name" value="YHS_dom"/>
</dbReference>
<dbReference type="PANTHER" id="PTHR30388:SF6">
    <property type="entry name" value="XANTHINE DEHYDROGENASE SUBUNIT A-RELATED"/>
    <property type="match status" value="1"/>
</dbReference>
<dbReference type="Gene3D" id="3.40.50.720">
    <property type="entry name" value="NAD(P)-binding Rossmann-like Domain"/>
    <property type="match status" value="1"/>
</dbReference>
<dbReference type="InterPro" id="IPR011017">
    <property type="entry name" value="TRASH_dom"/>
</dbReference>
<feature type="domain" description="TRASH" evidence="1">
    <location>
        <begin position="272"/>
        <end position="310"/>
    </location>
</feature>
<dbReference type="AlphaFoldDB" id="A0A6J6UU75"/>
<dbReference type="SMART" id="SM00746">
    <property type="entry name" value="TRASH"/>
    <property type="match status" value="1"/>
</dbReference>
<organism evidence="2">
    <name type="scientific">freshwater metagenome</name>
    <dbReference type="NCBI Taxonomy" id="449393"/>
    <lineage>
        <taxon>unclassified sequences</taxon>
        <taxon>metagenomes</taxon>
        <taxon>ecological metagenomes</taxon>
    </lineage>
</organism>
<evidence type="ECO:0000313" key="2">
    <source>
        <dbReference type="EMBL" id="CAB4762169.1"/>
    </source>
</evidence>
<dbReference type="SUPFAM" id="SSF47240">
    <property type="entry name" value="Ferritin-like"/>
    <property type="match status" value="1"/>
</dbReference>
<dbReference type="InterPro" id="IPR009078">
    <property type="entry name" value="Ferritin-like_SF"/>
</dbReference>
<name>A0A6J6UU75_9ZZZZ</name>
<reference evidence="2" key="1">
    <citation type="submission" date="2020-05" db="EMBL/GenBank/DDBJ databases">
        <authorList>
            <person name="Chiriac C."/>
            <person name="Salcher M."/>
            <person name="Ghai R."/>
            <person name="Kavagutti S V."/>
        </authorList>
    </citation>
    <scope>NUCLEOTIDE SEQUENCE</scope>
</reference>
<dbReference type="InterPro" id="IPR003777">
    <property type="entry name" value="XdhC_CoxI"/>
</dbReference>
<evidence type="ECO:0000259" key="1">
    <source>
        <dbReference type="SMART" id="SM00746"/>
    </source>
</evidence>
<dbReference type="Pfam" id="PF13478">
    <property type="entry name" value="XdhC_C"/>
    <property type="match status" value="1"/>
</dbReference>
<gene>
    <name evidence="2" type="ORF">UFOPK2855_00728</name>
</gene>
<dbReference type="Pfam" id="PF04945">
    <property type="entry name" value="YHS"/>
    <property type="match status" value="1"/>
</dbReference>
<dbReference type="GO" id="GO:0016491">
    <property type="term" value="F:oxidoreductase activity"/>
    <property type="evidence" value="ECO:0007669"/>
    <property type="project" value="InterPro"/>
</dbReference>
<dbReference type="PANTHER" id="PTHR30388">
    <property type="entry name" value="ALDEHYDE OXIDOREDUCTASE MOLYBDENUM COFACTOR ASSEMBLY PROTEIN"/>
    <property type="match status" value="1"/>
</dbReference>
<dbReference type="EMBL" id="CAEZZK010000130">
    <property type="protein sequence ID" value="CAB4762169.1"/>
    <property type="molecule type" value="Genomic_DNA"/>
</dbReference>
<sequence length="321" mass="34365">MGGSHIDGFGILEIAVDLAKKGEEFVMATVVWRDAPSSGKQGARAIITATGKVFGFIGGACAEPVLLREASEALAKREPRLLLLGPSDQQDQYGGHVPNGMTVVPISCQSDGALQIFIEPILSVPHLVVIGRSPMAHTLVQLAQSLDWRVELVDGSDFASTSANHKSIVVVATQGHGDEEVLETALAIDPVYIGVVGSKKRGEHLLGYLKDRGFTQEKLQRVRVPIGLDLGKTTHREVAVAVLAELVKLRSSGELSAETSVQITSTEATSIDPVCQMTVTANEKGRPFSYQGQTYYFCCPGCRATFEKEPAKYIAQEASCS</sequence>
<dbReference type="InterPro" id="IPR052698">
    <property type="entry name" value="MoCofactor_Util/Proc"/>
</dbReference>
<dbReference type="InterPro" id="IPR027051">
    <property type="entry name" value="XdhC_Rossmann_dom"/>
</dbReference>
<dbReference type="Pfam" id="PF02625">
    <property type="entry name" value="XdhC_CoxI"/>
    <property type="match status" value="1"/>
</dbReference>